<reference evidence="2 3" key="2">
    <citation type="journal article" date="2010" name="Nature">
        <title>Comparative genomics reveals mobile pathogenicity chromosomes in Fusarium.</title>
        <authorList>
            <person name="Ma L.J."/>
            <person name="van der Does H.C."/>
            <person name="Borkovich K.A."/>
            <person name="Coleman J.J."/>
            <person name="Daboussi M.J."/>
            <person name="Di Pietro A."/>
            <person name="Dufresne M."/>
            <person name="Freitag M."/>
            <person name="Grabherr M."/>
            <person name="Henrissat B."/>
            <person name="Houterman P.M."/>
            <person name="Kang S."/>
            <person name="Shim W.B."/>
            <person name="Woloshuk C."/>
            <person name="Xie X."/>
            <person name="Xu J.R."/>
            <person name="Antoniw J."/>
            <person name="Baker S.E."/>
            <person name="Bluhm B.H."/>
            <person name="Breakspear A."/>
            <person name="Brown D.W."/>
            <person name="Butchko R.A."/>
            <person name="Chapman S."/>
            <person name="Coulson R."/>
            <person name="Coutinho P.M."/>
            <person name="Danchin E.G."/>
            <person name="Diener A."/>
            <person name="Gale L.R."/>
            <person name="Gardiner D.M."/>
            <person name="Goff S."/>
            <person name="Hammond-Kosack K.E."/>
            <person name="Hilburn K."/>
            <person name="Hua-Van A."/>
            <person name="Jonkers W."/>
            <person name="Kazan K."/>
            <person name="Kodira C.D."/>
            <person name="Koehrsen M."/>
            <person name="Kumar L."/>
            <person name="Lee Y.H."/>
            <person name="Li L."/>
            <person name="Manners J.M."/>
            <person name="Miranda-Saavedra D."/>
            <person name="Mukherjee M."/>
            <person name="Park G."/>
            <person name="Park J."/>
            <person name="Park S.Y."/>
            <person name="Proctor R.H."/>
            <person name="Regev A."/>
            <person name="Ruiz-Roldan M.C."/>
            <person name="Sain D."/>
            <person name="Sakthikumar S."/>
            <person name="Sykes S."/>
            <person name="Schwartz D.C."/>
            <person name="Turgeon B.G."/>
            <person name="Wapinski I."/>
            <person name="Yoder O."/>
            <person name="Young S."/>
            <person name="Zeng Q."/>
            <person name="Zhou S."/>
            <person name="Galagan J."/>
            <person name="Cuomo C.A."/>
            <person name="Kistler H.C."/>
            <person name="Rep M."/>
        </authorList>
    </citation>
    <scope>GENOME REANNOTATION</scope>
    <source>
        <strain evidence="3">ATCC MYA-4620 / CBS 123657 / FGSC 9075 / NRRL 31084 / PH-1</strain>
        <strain evidence="2">PH-1 / ATCC MYA-4620 / FGSC 9075 / NRRL 31084</strain>
    </source>
</reference>
<sequence>MCKKSTCNTCKRATWWGCGNHIPAVMSNIPEHEWCTCEPKVEKDGGKYPPKGEQPDS</sequence>
<protein>
    <submittedName>
        <fullName evidence="1">Chromosome 1, complete genome</fullName>
    </submittedName>
</protein>
<reference evidence="2" key="4">
    <citation type="submission" date="2017-01" db="UniProtKB">
        <authorList>
            <consortium name="EnsemblFungi"/>
        </authorList>
    </citation>
    <scope>IDENTIFICATION</scope>
    <source>
        <strain evidence="2">PH-1 / ATCC MYA-4620 / FGSC 9075 / NRRL 31084</strain>
    </source>
</reference>
<dbReference type="InParanoid" id="I1S4D9"/>
<dbReference type="OrthoDB" id="88410at2759"/>
<evidence type="ECO:0000313" key="3">
    <source>
        <dbReference type="Proteomes" id="UP000070720"/>
    </source>
</evidence>
<dbReference type="PANTHER" id="PTHR34724">
    <property type="entry name" value="OS12G0596101 PROTEIN"/>
    <property type="match status" value="1"/>
</dbReference>
<dbReference type="PANTHER" id="PTHR34724:SF2">
    <property type="entry name" value="OS12G0596101 PROTEIN"/>
    <property type="match status" value="1"/>
</dbReference>
<dbReference type="Proteomes" id="UP000070720">
    <property type="component" value="Chromosome 1"/>
</dbReference>
<name>I1S4D9_GIBZE</name>
<organism evidence="1 3">
    <name type="scientific">Gibberella zeae (strain ATCC MYA-4620 / CBS 123657 / FGSC 9075 / NRRL 31084 / PH-1)</name>
    <name type="common">Wheat head blight fungus</name>
    <name type="synonym">Fusarium graminearum</name>
    <dbReference type="NCBI Taxonomy" id="229533"/>
    <lineage>
        <taxon>Eukaryota</taxon>
        <taxon>Fungi</taxon>
        <taxon>Dikarya</taxon>
        <taxon>Ascomycota</taxon>
        <taxon>Pezizomycotina</taxon>
        <taxon>Sordariomycetes</taxon>
        <taxon>Hypocreomycetidae</taxon>
        <taxon>Hypocreales</taxon>
        <taxon>Nectriaceae</taxon>
        <taxon>Fusarium</taxon>
    </lineage>
</organism>
<accession>A0A098CZR5</accession>
<keyword evidence="3" id="KW-1185">Reference proteome</keyword>
<dbReference type="eggNOG" id="ENOG502SWKX">
    <property type="taxonomic scope" value="Eukaryota"/>
</dbReference>
<dbReference type="EnsemblFungi" id="CEF72073">
    <property type="protein sequence ID" value="CEF72073"/>
    <property type="gene ID" value="FGRRES_11706"/>
</dbReference>
<dbReference type="VEuPathDB" id="FungiDB:FGRAMPH1_01G00545"/>
<gene>
    <name evidence="1" type="ORF">FGRAMPH1_01T00545</name>
</gene>
<evidence type="ECO:0000313" key="1">
    <source>
        <dbReference type="EMBL" id="CEF72073.1"/>
    </source>
</evidence>
<dbReference type="EMBL" id="HG970332">
    <property type="protein sequence ID" value="CEF72073.1"/>
    <property type="molecule type" value="Genomic_DNA"/>
</dbReference>
<dbReference type="HOGENOM" id="CLU_175850_0_0_1"/>
<evidence type="ECO:0000313" key="2">
    <source>
        <dbReference type="EnsemblFungi" id="CEF72073"/>
    </source>
</evidence>
<dbReference type="RefSeq" id="XP_011315821.1">
    <property type="nucleotide sequence ID" value="XM_011317519.1"/>
</dbReference>
<reference evidence="1 3" key="3">
    <citation type="journal article" date="2015" name="BMC Genomics">
        <title>The completed genome sequence of the pathogenic ascomycete fungus Fusarium graminearum.</title>
        <authorList>
            <person name="King R."/>
            <person name="Urban M."/>
            <person name="Hammond-Kosack M.C."/>
            <person name="Hassani-Pak K."/>
            <person name="Hammond-Kosack K.E."/>
        </authorList>
    </citation>
    <scope>NUCLEOTIDE SEQUENCE [LARGE SCALE GENOMIC DNA]</scope>
    <source>
        <strain evidence="3">ATCC MYA-4620 / CBS 123657 / FGSC 9075 / NRRL 31084 / PH-1</strain>
        <strain evidence="1">PH-1</strain>
    </source>
</reference>
<dbReference type="AlphaFoldDB" id="I1S4D9"/>
<reference evidence="2 3" key="1">
    <citation type="journal article" date="2007" name="Science">
        <title>The Fusarium graminearum genome reveals a link between localized polymorphism and pathogen specialization.</title>
        <authorList>
            <person name="Cuomo C.A."/>
            <person name="Gueldener U."/>
            <person name="Xu J.-R."/>
            <person name="Trail F."/>
            <person name="Turgeon B.G."/>
            <person name="Di Pietro A."/>
            <person name="Walton J.D."/>
            <person name="Ma L.-J."/>
            <person name="Baker S.E."/>
            <person name="Rep M."/>
            <person name="Adam G."/>
            <person name="Antoniw J."/>
            <person name="Baldwin T."/>
            <person name="Calvo S.E."/>
            <person name="Chang Y.-L."/>
            <person name="DeCaprio D."/>
            <person name="Gale L.R."/>
            <person name="Gnerre S."/>
            <person name="Goswami R.S."/>
            <person name="Hammond-Kosack K."/>
            <person name="Harris L.J."/>
            <person name="Hilburn K."/>
            <person name="Kennell J.C."/>
            <person name="Kroken S."/>
            <person name="Magnuson J.K."/>
            <person name="Mannhaupt G."/>
            <person name="Mauceli E.W."/>
            <person name="Mewes H.-W."/>
            <person name="Mitterbauer R."/>
            <person name="Muehlbauer G."/>
            <person name="Muensterkoetter M."/>
            <person name="Nelson D."/>
            <person name="O'Donnell K."/>
            <person name="Ouellet T."/>
            <person name="Qi W."/>
            <person name="Quesneville H."/>
            <person name="Roncero M.I.G."/>
            <person name="Seong K.-Y."/>
            <person name="Tetko I.V."/>
            <person name="Urban M."/>
            <person name="Waalwijk C."/>
            <person name="Ward T.J."/>
            <person name="Yao J."/>
            <person name="Birren B.W."/>
            <person name="Kistler H.C."/>
        </authorList>
    </citation>
    <scope>NUCLEOTIDE SEQUENCE [LARGE SCALE GENOMIC DNA]</scope>
    <source>
        <strain evidence="3">ATCC MYA-4620 / CBS 123657 / FGSC 9075 / NRRL 31084 / PH-1</strain>
        <strain evidence="2">PH-1 / ATCC MYA-4620 / FGSC 9075 / NRRL 31084</strain>
    </source>
</reference>
<dbReference type="KEGG" id="fgr:FGSG_11706"/>
<accession>I1S4D9</accession>
<proteinExistence type="predicted"/>